<evidence type="ECO:0000313" key="2">
    <source>
        <dbReference type="Proteomes" id="UP000248054"/>
    </source>
</evidence>
<proteinExistence type="predicted"/>
<reference evidence="1 2" key="1">
    <citation type="submission" date="2018-06" db="EMBL/GenBank/DDBJ databases">
        <title>Genomic Encyclopedia of Type Strains, Phase III (KMG-III): the genomes of soil and plant-associated and newly described type strains.</title>
        <authorList>
            <person name="Whitman W."/>
        </authorList>
    </citation>
    <scope>NUCLEOTIDE SEQUENCE [LARGE SCALE GENOMIC DNA]</scope>
    <source>
        <strain evidence="1 2">CECT 7945</strain>
    </source>
</reference>
<dbReference type="EMBL" id="QJTD01000009">
    <property type="protein sequence ID" value="PYE79677.1"/>
    <property type="molecule type" value="Genomic_DNA"/>
</dbReference>
<dbReference type="InterPro" id="IPR023393">
    <property type="entry name" value="START-like_dom_sf"/>
</dbReference>
<dbReference type="Pfam" id="PF10604">
    <property type="entry name" value="Polyketide_cyc2"/>
    <property type="match status" value="1"/>
</dbReference>
<evidence type="ECO:0000313" key="1">
    <source>
        <dbReference type="EMBL" id="PYE79677.1"/>
    </source>
</evidence>
<dbReference type="SUPFAM" id="SSF55961">
    <property type="entry name" value="Bet v1-like"/>
    <property type="match status" value="1"/>
</dbReference>
<dbReference type="Gene3D" id="3.30.530.20">
    <property type="match status" value="1"/>
</dbReference>
<dbReference type="OrthoDB" id="191189at2"/>
<dbReference type="AlphaFoldDB" id="A0A2V4WTJ7"/>
<name>A0A2V4WTJ7_9FLAO</name>
<protein>
    <submittedName>
        <fullName evidence="1">Polyketide cyclase/dehydrase/lipid transport protein</fullName>
    </submittedName>
</protein>
<gene>
    <name evidence="1" type="ORF">DFQ11_10964</name>
</gene>
<sequence>MEVSQKVLIKQPVETVWKVITDFKNCTNFISSIKKIEVLEEPKETLIGFKWKETREMFGKEATEIMWITEAVKNEYYQTRAESHGAIYISKLVVQAKGDVTQLSMSFSSSAQTIMAKIISSLMGFIIKGSMKKAMAKDLKDMKLHLESNV</sequence>
<organism evidence="1 2">
    <name type="scientific">Winogradskyella epiphytica</name>
    <dbReference type="NCBI Taxonomy" id="262005"/>
    <lineage>
        <taxon>Bacteria</taxon>
        <taxon>Pseudomonadati</taxon>
        <taxon>Bacteroidota</taxon>
        <taxon>Flavobacteriia</taxon>
        <taxon>Flavobacteriales</taxon>
        <taxon>Flavobacteriaceae</taxon>
        <taxon>Winogradskyella</taxon>
    </lineage>
</organism>
<dbReference type="InterPro" id="IPR019587">
    <property type="entry name" value="Polyketide_cyclase/dehydratase"/>
</dbReference>
<accession>A0A2V4WTJ7</accession>
<comment type="caution">
    <text evidence="1">The sequence shown here is derived from an EMBL/GenBank/DDBJ whole genome shotgun (WGS) entry which is preliminary data.</text>
</comment>
<dbReference type="RefSeq" id="WP_110476494.1">
    <property type="nucleotide sequence ID" value="NZ_BMWQ01000010.1"/>
</dbReference>
<keyword evidence="2" id="KW-1185">Reference proteome</keyword>
<dbReference type="Proteomes" id="UP000248054">
    <property type="component" value="Unassembled WGS sequence"/>
</dbReference>